<keyword evidence="1" id="KW-0812">Transmembrane</keyword>
<comment type="caution">
    <text evidence="2">The sequence shown here is derived from an EMBL/GenBank/DDBJ whole genome shotgun (WGS) entry which is preliminary data.</text>
</comment>
<dbReference type="RefSeq" id="WP_021739164.1">
    <property type="nucleotide sequence ID" value="NZ_KI271128.1"/>
</dbReference>
<evidence type="ECO:0000256" key="1">
    <source>
        <dbReference type="SAM" id="Phobius"/>
    </source>
</evidence>
<protein>
    <submittedName>
        <fullName evidence="2">Uncharacterized protein</fullName>
    </submittedName>
</protein>
<feature type="transmembrane region" description="Helical" evidence="1">
    <location>
        <begin position="681"/>
        <end position="700"/>
    </location>
</feature>
<keyword evidence="1" id="KW-0472">Membrane</keyword>
<evidence type="ECO:0000313" key="2">
    <source>
        <dbReference type="EMBL" id="ERK50020.1"/>
    </source>
</evidence>
<dbReference type="PATRIC" id="fig|1256908.3.peg.799"/>
<proteinExistence type="predicted"/>
<dbReference type="AlphaFoldDB" id="U2PHL9"/>
<accession>U2PHL9</accession>
<reference evidence="2 3" key="1">
    <citation type="submission" date="2013-06" db="EMBL/GenBank/DDBJ databases">
        <authorList>
            <person name="Weinstock G."/>
            <person name="Sodergren E."/>
            <person name="Lobos E.A."/>
            <person name="Fulton L."/>
            <person name="Fulton R."/>
            <person name="Courtney L."/>
            <person name="Fronick C."/>
            <person name="O'Laughlin M."/>
            <person name="Godfrey J."/>
            <person name="Wilson R.M."/>
            <person name="Miner T."/>
            <person name="Farmer C."/>
            <person name="Delehaunty K."/>
            <person name="Cordes M."/>
            <person name="Minx P."/>
            <person name="Tomlinson C."/>
            <person name="Chen J."/>
            <person name="Wollam A."/>
            <person name="Pepin K.H."/>
            <person name="Bhonagiri V."/>
            <person name="Zhang X."/>
            <person name="Warren W."/>
            <person name="Mitreva M."/>
            <person name="Mardis E.R."/>
            <person name="Wilson R.K."/>
        </authorList>
    </citation>
    <scope>NUCLEOTIDE SEQUENCE [LARGE SCALE GENOMIC DNA]</scope>
    <source>
        <strain evidence="2 3">ATCC 29099</strain>
    </source>
</reference>
<organism evidence="2 3">
    <name type="scientific">Eubacterium ramulus ATCC 29099</name>
    <dbReference type="NCBI Taxonomy" id="1256908"/>
    <lineage>
        <taxon>Bacteria</taxon>
        <taxon>Bacillati</taxon>
        <taxon>Bacillota</taxon>
        <taxon>Clostridia</taxon>
        <taxon>Eubacteriales</taxon>
        <taxon>Eubacteriaceae</taxon>
        <taxon>Eubacterium</taxon>
    </lineage>
</organism>
<dbReference type="GeneID" id="42786590"/>
<dbReference type="HOGENOM" id="CLU_372452_0_0_9"/>
<sequence length="746" mass="87380">MISKELVGTSERLEQIKNKLSSSAACSVLHVSNLDRCLEEFDEITKKLQGRFLYFYSQNGNAQLFVLLVDFHRAMRLGCSSYIDAQFALLSSSAKQKIGTIGNDIYWICDMEVSGTDADPVFMKECITTIRDIYPEYHLIICNDKDHNMIRQEDAPYKHIFDEITVWHYTSKIDLKNIFYPTEEEPFVYLAIPEHADYRKIFAEDGIKPVRIAVEHYQANKLHPFVFEKVEFSQSYVSVLKITYEQLLNYQRYINIYNCKEHLEYFLWETENQKMTKMLVLYTIDDTAHVQDTIWNPSLEQMLQHRQGEWKLIADVVLMYPVVIEDISRLLHRKTAYDSDMNAYLNDLNIRLQCETGVPYGHDGEDMMARFKHRIDRYYLDAVQCRITKEMIMDILDKENVVIGSDLYTQIIVSVDKESNIGVLYVISLSCPFLLSHLLDNVVRNQLLVVDSENHIVGNLYEYMLNRWSIRLSGTPKSYVTIPMEKSAVNDQQLASLLMSETMYEEGEEFGQLIDKDIVKIVSEPYGMAQYDIAYVGVNLNTFIQFFPSYRGSKQYRLFWNSVTAFYIELILFEEAAVTRFNKNLVDLMAFANKDAPEIFLEKNRKYTNEYLATVEFWNVQLNYPSSQKSIQMIRDAFNEKALLSRMERYQNQVKNIFEINKELIGREAEKQEKYSNDTMNLILFILTIVSTVSAIYQIVDYVVDYRYQSAVKNSYSVIANVIAMIFIIVVFLVKRKKRNHTDKKW</sequence>
<dbReference type="Proteomes" id="UP000016608">
    <property type="component" value="Unassembled WGS sequence"/>
</dbReference>
<keyword evidence="1" id="KW-1133">Transmembrane helix</keyword>
<gene>
    <name evidence="2" type="ORF">HMPREF0373_00866</name>
</gene>
<keyword evidence="3" id="KW-1185">Reference proteome</keyword>
<dbReference type="eggNOG" id="ENOG502Z7WR">
    <property type="taxonomic scope" value="Bacteria"/>
</dbReference>
<dbReference type="EMBL" id="AWVJ01000060">
    <property type="protein sequence ID" value="ERK50020.1"/>
    <property type="molecule type" value="Genomic_DNA"/>
</dbReference>
<name>U2PHL9_EUBRA</name>
<feature type="transmembrane region" description="Helical" evidence="1">
    <location>
        <begin position="715"/>
        <end position="734"/>
    </location>
</feature>
<evidence type="ECO:0000313" key="3">
    <source>
        <dbReference type="Proteomes" id="UP000016608"/>
    </source>
</evidence>